<organism evidence="1 2">
    <name type="scientific">Mesorhizobium prunaredense</name>
    <dbReference type="NCBI Taxonomy" id="1631249"/>
    <lineage>
        <taxon>Bacteria</taxon>
        <taxon>Pseudomonadati</taxon>
        <taxon>Pseudomonadota</taxon>
        <taxon>Alphaproteobacteria</taxon>
        <taxon>Hyphomicrobiales</taxon>
        <taxon>Phyllobacteriaceae</taxon>
        <taxon>Mesorhizobium</taxon>
    </lineage>
</organism>
<protein>
    <submittedName>
        <fullName evidence="1">Uncharacterized protein</fullName>
    </submittedName>
</protein>
<name>A0A1R3VAF7_9HYPH</name>
<gene>
    <name evidence="1" type="ORF">BQ8794_30308</name>
</gene>
<dbReference type="AlphaFoldDB" id="A0A1R3VAF7"/>
<evidence type="ECO:0000313" key="2">
    <source>
        <dbReference type="Proteomes" id="UP000188388"/>
    </source>
</evidence>
<dbReference type="EMBL" id="FTPD01000023">
    <property type="protein sequence ID" value="SIT56859.1"/>
    <property type="molecule type" value="Genomic_DNA"/>
</dbReference>
<reference evidence="2" key="1">
    <citation type="submission" date="2017-01" db="EMBL/GenBank/DDBJ databases">
        <authorList>
            <person name="Brunel B."/>
        </authorList>
    </citation>
    <scope>NUCLEOTIDE SEQUENCE [LARGE SCALE GENOMIC DNA]</scope>
</reference>
<proteinExistence type="predicted"/>
<sequence length="35" mass="4076">MLSTVSDFLTPFYTLLNLIVNHRTKPLMQNINKPD</sequence>
<dbReference type="Proteomes" id="UP000188388">
    <property type="component" value="Unassembled WGS sequence"/>
</dbReference>
<evidence type="ECO:0000313" key="1">
    <source>
        <dbReference type="EMBL" id="SIT56859.1"/>
    </source>
</evidence>
<accession>A0A1R3VAF7</accession>
<keyword evidence="2" id="KW-1185">Reference proteome</keyword>